<dbReference type="InterPro" id="IPR014277">
    <property type="entry name" value="Orc1/Cdc6_arc"/>
</dbReference>
<dbReference type="SMART" id="SM00382">
    <property type="entry name" value="AAA"/>
    <property type="match status" value="1"/>
</dbReference>
<dbReference type="GO" id="GO:0006260">
    <property type="term" value="P:DNA replication"/>
    <property type="evidence" value="ECO:0007669"/>
    <property type="project" value="UniProtKB-UniRule"/>
</dbReference>
<comment type="caution">
    <text evidence="8">The sequence shown here is derived from an EMBL/GenBank/DDBJ whole genome shotgun (WGS) entry which is preliminary data.</text>
</comment>
<feature type="domain" description="Cdc6 C-terminal" evidence="7">
    <location>
        <begin position="306"/>
        <end position="390"/>
    </location>
</feature>
<dbReference type="CDD" id="cd08768">
    <property type="entry name" value="Cdc6_C"/>
    <property type="match status" value="1"/>
</dbReference>
<dbReference type="Pfam" id="PF09079">
    <property type="entry name" value="WHD_Cdc6"/>
    <property type="match status" value="1"/>
</dbReference>
<dbReference type="Gene3D" id="1.10.8.60">
    <property type="match status" value="1"/>
</dbReference>
<evidence type="ECO:0000259" key="6">
    <source>
        <dbReference type="SMART" id="SM00382"/>
    </source>
</evidence>
<dbReference type="InterPro" id="IPR041664">
    <property type="entry name" value="AAA_16"/>
</dbReference>
<comment type="function">
    <text evidence="5">Involved in regulation of DNA replication.</text>
</comment>
<evidence type="ECO:0000256" key="2">
    <source>
        <dbReference type="ARBA" id="ARBA00022705"/>
    </source>
</evidence>
<dbReference type="GO" id="GO:0005524">
    <property type="term" value="F:ATP binding"/>
    <property type="evidence" value="ECO:0007669"/>
    <property type="project" value="UniProtKB-UniRule"/>
</dbReference>
<dbReference type="SMART" id="SM01074">
    <property type="entry name" value="Cdc6_C"/>
    <property type="match status" value="1"/>
</dbReference>
<dbReference type="PANTHER" id="PTHR10763:SF22">
    <property type="entry name" value="ORC1-TYPE DNA REPLICATION PROTEIN"/>
    <property type="match status" value="1"/>
</dbReference>
<evidence type="ECO:0000313" key="8">
    <source>
        <dbReference type="EMBL" id="GAA0547281.1"/>
    </source>
</evidence>
<dbReference type="PANTHER" id="PTHR10763">
    <property type="entry name" value="CELL DIVISION CONTROL PROTEIN 6-RELATED"/>
    <property type="match status" value="1"/>
</dbReference>
<dbReference type="InterPro" id="IPR036390">
    <property type="entry name" value="WH_DNA-bd_sf"/>
</dbReference>
<dbReference type="RefSeq" id="WP_343779148.1">
    <property type="nucleotide sequence ID" value="NZ_BAAADQ010000013.1"/>
</dbReference>
<evidence type="ECO:0000256" key="4">
    <source>
        <dbReference type="ARBA" id="ARBA00022840"/>
    </source>
</evidence>
<evidence type="ECO:0000256" key="1">
    <source>
        <dbReference type="ARBA" id="ARBA00006184"/>
    </source>
</evidence>
<name>A0AAV3STN5_9EURY</name>
<dbReference type="InterPro" id="IPR015163">
    <property type="entry name" value="Cdc6_C"/>
</dbReference>
<dbReference type="InterPro" id="IPR050311">
    <property type="entry name" value="ORC1/CDC6"/>
</dbReference>
<keyword evidence="4 5" id="KW-0067">ATP-binding</keyword>
<reference evidence="8" key="2">
    <citation type="submission" date="2023-12" db="EMBL/GenBank/DDBJ databases">
        <authorList>
            <person name="Sun Q."/>
            <person name="Inoue M."/>
        </authorList>
    </citation>
    <scope>NUCLEOTIDE SEQUENCE</scope>
    <source>
        <strain evidence="8">JCM 14265</strain>
    </source>
</reference>
<dbReference type="Gene3D" id="3.40.50.300">
    <property type="entry name" value="P-loop containing nucleotide triphosphate hydrolases"/>
    <property type="match status" value="1"/>
</dbReference>
<dbReference type="SUPFAM" id="SSF46785">
    <property type="entry name" value="Winged helix' DNA-binding domain"/>
    <property type="match status" value="1"/>
</dbReference>
<evidence type="ECO:0000259" key="7">
    <source>
        <dbReference type="SMART" id="SM01074"/>
    </source>
</evidence>
<accession>A0AAV3STN5</accession>
<dbReference type="Pfam" id="PF22703">
    <property type="entry name" value="Cdc6_lid"/>
    <property type="match status" value="1"/>
</dbReference>
<dbReference type="Proteomes" id="UP001501425">
    <property type="component" value="Unassembled WGS sequence"/>
</dbReference>
<comment type="caution">
    <text evidence="5">Lacks conserved residue(s) required for the propagation of feature annotation.</text>
</comment>
<reference evidence="9 11" key="3">
    <citation type="submission" date="2024-06" db="EMBL/GenBank/DDBJ databases">
        <title>Halorubrum miltondacostae sp. nov., a potential PHA producer isolated from an inland solar saltern in Rio Maior, Portugal.</title>
        <authorList>
            <person name="Albuquerque L."/>
            <person name="Viver T."/>
            <person name="Barroso C."/>
            <person name="Claudino R."/>
            <person name="Galvan M."/>
            <person name="Simoes G."/>
            <person name="Lobo Da Cunha A."/>
            <person name="Egas C."/>
        </authorList>
    </citation>
    <scope>NUCLEOTIDE SEQUENCE [LARGE SCALE GENOMIC DNA]</scope>
    <source>
        <strain evidence="9 11">DSM 18646</strain>
    </source>
</reference>
<keyword evidence="2 5" id="KW-0235">DNA replication</keyword>
<dbReference type="SUPFAM" id="SSF52540">
    <property type="entry name" value="P-loop containing nucleoside triphosphate hydrolases"/>
    <property type="match status" value="1"/>
</dbReference>
<comment type="similarity">
    <text evidence="1 5">Belongs to the CDC6/cdc18 family.</text>
</comment>
<organism evidence="8 10">
    <name type="scientific">Halorubrum ejinorense</name>
    <dbReference type="NCBI Taxonomy" id="425309"/>
    <lineage>
        <taxon>Archaea</taxon>
        <taxon>Methanobacteriati</taxon>
        <taxon>Methanobacteriota</taxon>
        <taxon>Stenosarchaea group</taxon>
        <taxon>Halobacteria</taxon>
        <taxon>Halobacteriales</taxon>
        <taxon>Haloferacaceae</taxon>
        <taxon>Halorubrum</taxon>
    </lineage>
</organism>
<dbReference type="InterPro" id="IPR027417">
    <property type="entry name" value="P-loop_NTPase"/>
</dbReference>
<evidence type="ECO:0000313" key="10">
    <source>
        <dbReference type="Proteomes" id="UP001501425"/>
    </source>
</evidence>
<reference evidence="8" key="1">
    <citation type="journal article" date="2014" name="Int. J. Syst. Evol. Microbiol.">
        <title>Complete genome sequence of Corynebacterium casei LMG S-19264T (=DSM 44701T), isolated from a smear-ripened cheese.</title>
        <authorList>
            <consortium name="US DOE Joint Genome Institute (JGI-PGF)"/>
            <person name="Walter F."/>
            <person name="Albersmeier A."/>
            <person name="Kalinowski J."/>
            <person name="Ruckert C."/>
        </authorList>
    </citation>
    <scope>NUCLEOTIDE SEQUENCE</scope>
    <source>
        <strain evidence="8">JCM 14265</strain>
    </source>
</reference>
<dbReference type="EMBL" id="BAAADQ010000013">
    <property type="protein sequence ID" value="GAA0547281.1"/>
    <property type="molecule type" value="Genomic_DNA"/>
</dbReference>
<evidence type="ECO:0000256" key="5">
    <source>
        <dbReference type="HAMAP-Rule" id="MF_01407"/>
    </source>
</evidence>
<protein>
    <recommendedName>
        <fullName evidence="5">ORC1-type DNA replication protein</fullName>
    </recommendedName>
</protein>
<dbReference type="Proteomes" id="UP001567571">
    <property type="component" value="Unassembled WGS sequence"/>
</dbReference>
<dbReference type="EMBL" id="JBEDNW010000003">
    <property type="protein sequence ID" value="MEZ3166937.1"/>
    <property type="molecule type" value="Genomic_DNA"/>
</dbReference>
<dbReference type="HAMAP" id="MF_01407">
    <property type="entry name" value="ORC1_type_DNA_replic_protein"/>
    <property type="match status" value="1"/>
</dbReference>
<dbReference type="InterPro" id="IPR003593">
    <property type="entry name" value="AAA+_ATPase"/>
</dbReference>
<evidence type="ECO:0000313" key="9">
    <source>
        <dbReference type="EMBL" id="MEZ3166937.1"/>
    </source>
</evidence>
<dbReference type="Gene3D" id="1.10.10.10">
    <property type="entry name" value="Winged helix-like DNA-binding domain superfamily/Winged helix DNA-binding domain"/>
    <property type="match status" value="1"/>
</dbReference>
<sequence>MGGPFDEITETVFADKAVLTEGYQPETILERDEEIKAYSHALQDVLFGRTPENIFVYGKAGLGKTAVTKYMLEELREEVPTREAADELHTHTVNCNGRTLFIVVRSLVNGLLPEHASRFPERGLGTGDAFDELYRQFDRVGGTHLVVFDEIDHLEDANTLLYELPRARANGHITEAKVGVIGISNDYTFRQTLSPKVKDTLMETEISFSPYDAAELRTILEHRADRAFVDEACDTSAIAKGAALAAQDMGNARQALDLLRVGAELAEQNGEAPVTDDHIETARERVQRGRVANKIRDQTEHAQYILEAIANLQTSGEVPARSKEIQRTYERVADSYAASPLSTLKSIQDHLSDLHMLGFLRRHEQNKGLSGGQYYEYELDLDPAIVLETRTEIAEHTE</sequence>
<evidence type="ECO:0000313" key="11">
    <source>
        <dbReference type="Proteomes" id="UP001567571"/>
    </source>
</evidence>
<evidence type="ECO:0000256" key="3">
    <source>
        <dbReference type="ARBA" id="ARBA00022741"/>
    </source>
</evidence>
<feature type="domain" description="AAA+ ATPase" evidence="6">
    <location>
        <begin position="50"/>
        <end position="234"/>
    </location>
</feature>
<keyword evidence="11" id="KW-1185">Reference proteome</keyword>
<gene>
    <name evidence="8" type="primary">orc8</name>
    <name evidence="9" type="ORF">ABNG02_06325</name>
    <name evidence="8" type="ORF">GCM10008994_22690</name>
</gene>
<feature type="binding site" evidence="5">
    <location>
        <position position="211"/>
    </location>
    <ligand>
        <name>ATP</name>
        <dbReference type="ChEBI" id="CHEBI:30616"/>
    </ligand>
</feature>
<dbReference type="AlphaFoldDB" id="A0AAV3STN5"/>
<proteinExistence type="inferred from homology"/>
<feature type="binding site" evidence="5">
    <location>
        <position position="223"/>
    </location>
    <ligand>
        <name>ATP</name>
        <dbReference type="ChEBI" id="CHEBI:30616"/>
    </ligand>
</feature>
<dbReference type="InterPro" id="IPR036388">
    <property type="entry name" value="WH-like_DNA-bd_sf"/>
</dbReference>
<dbReference type="InterPro" id="IPR055237">
    <property type="entry name" value="Cdc6_lid"/>
</dbReference>
<dbReference type="NCBIfam" id="TIGR02928">
    <property type="entry name" value="orc1/cdc6 family replication initiation protein"/>
    <property type="match status" value="1"/>
</dbReference>
<dbReference type="Pfam" id="PF13191">
    <property type="entry name" value="AAA_16"/>
    <property type="match status" value="1"/>
</dbReference>
<keyword evidence="3 5" id="KW-0547">Nucleotide-binding</keyword>